<reference evidence="5 6" key="3">
    <citation type="journal article" date="2022" name="Int. J. Syst. Evol. Microbiol.">
        <title>Strains of Bradyrhizobium barranii sp. nov. associated with legumes native to Canada are symbionts of soybeans and belong to different subspecies (subsp. barranii subsp. nov. and subsp. apii subsp. nov.) and symbiovars (sv. glycinearum and sv. septentrionale).</title>
        <authorList>
            <person name="Bromfield E.S.P."/>
            <person name="Cloutier S."/>
            <person name="Wasai-Hara S."/>
            <person name="Minamisawa K."/>
        </authorList>
    </citation>
    <scope>NUCLEOTIDE SEQUENCE [LARGE SCALE GENOMIC DNA]</scope>
    <source>
        <strain evidence="5 6">323S2</strain>
    </source>
</reference>
<dbReference type="InterPro" id="IPR027417">
    <property type="entry name" value="P-loop_NTPase"/>
</dbReference>
<dbReference type="PROSITE" id="PS50043">
    <property type="entry name" value="HTH_LUXR_2"/>
    <property type="match status" value="1"/>
</dbReference>
<dbReference type="PANTHER" id="PTHR16305">
    <property type="entry name" value="TESTICULAR SOLUBLE ADENYLYL CYCLASE"/>
    <property type="match status" value="1"/>
</dbReference>
<reference evidence="5 6" key="1">
    <citation type="journal article" date="2017" name="Syst. Appl. Microbiol.">
        <title>Soybeans inoculated with root zone soils of Canadian native legumes harbour diverse and novel Bradyrhizobium spp. that possess agricultural potential.</title>
        <authorList>
            <person name="Bromfield E.S.P."/>
            <person name="Cloutier S."/>
            <person name="Tambong J.T."/>
            <person name="Tran Thi T.V."/>
        </authorList>
    </citation>
    <scope>NUCLEOTIDE SEQUENCE [LARGE SCALE GENOMIC DNA]</scope>
    <source>
        <strain evidence="5 6">323S2</strain>
    </source>
</reference>
<proteinExistence type="predicted"/>
<dbReference type="SUPFAM" id="SSF52540">
    <property type="entry name" value="P-loop containing nucleoside triphosphate hydrolases"/>
    <property type="match status" value="1"/>
</dbReference>
<sequence>MTKRAKKATSPRKGRIGAALASPSLQGRAQDIALIDHLIERVDQGGSTLVISGEPGIGKSALLDVARHRASERGFTVLGMTGVLAEVHLPFAALEQALRPLMKGAEGLVPRQRSALLAAFGMHDDAGPPDIFLVALATLSLLSERATREPLLLVADDAQWLDQATFEVLAFVSRRLSSDPIVLLVAVRDDFKSPLGDASTQRLRLSGLDEADAEHLLDANAPGLPAELRSRFLREASGNPLALVELPRGERAAGDAPWLPLTDRLERAFSSRLSDLPHIAQLLLFVTAENDGTSLHEILSAAEAVLGERVGIDAIAPAVAAKLIEINGTEVRFRHPLVRSAMHQAADPATRQRIHAALAAVIHDQLDRQLWHRAAATIGPDDELAGEYDLMAARALRRGAVAMAIEVLESAARLSSTAKARGDRLLRAAELAADLGQPELMERLLRQADIDETNQLALVRIAWCREISQPPAVNDPAKILALIGFAAKAHAAGAIDLAANLLWRAAQRCWWSSASNELCARVYDAAARLELPDGDPRLIAISAYVEPLRRGADLYLKLQGLAGTAHSDPTVASILGSTANVIGTFDIGVNFLAESSAVLRMQGRLSDLARVLFAQGWAEMEVGDWRGAMREAEESARLAEETGGLPWIAAATILKARLAGMQGNLEQSEAYAAQAEALALSIGASFLLAMLQIARGVSAIGAGRHWEAFEHLRRLFAPADPAFNFGLQFFGLADFVEAAVSSGNADEASRVLDEIERASAPTPVPWVGTMLQYGKAFLAAPEDAEPFFLQGLGLQGPGLQGPGLQDPGPAAKKWPFLRARFLLAYGGWLRRQRRSANARAPLREARDMFDALGASPWSDRAREELRASGETSRRRTEQVWDTLTPQELHIAQLAAEGLSNKEIGARLYLSHRTVGYHLHRIFSKAGITSRSGLRPVLASISRPAD</sequence>
<reference evidence="4" key="2">
    <citation type="submission" date="2020-06" db="EMBL/GenBank/DDBJ databases">
        <title>Whole Genome Sequence of Bradyrhizobium sp. Strain 323S2.</title>
        <authorList>
            <person name="Bromfield E.S.P."/>
        </authorList>
    </citation>
    <scope>NUCLEOTIDE SEQUENCE [LARGE SCALE GENOMIC DNA]</scope>
    <source>
        <strain evidence="4">323S2</strain>
    </source>
</reference>
<dbReference type="GO" id="GO:0005524">
    <property type="term" value="F:ATP binding"/>
    <property type="evidence" value="ECO:0007669"/>
    <property type="project" value="UniProtKB-KW"/>
</dbReference>
<dbReference type="PROSITE" id="PS00622">
    <property type="entry name" value="HTH_LUXR_1"/>
    <property type="match status" value="1"/>
</dbReference>
<name>A0A7Z0Q5V3_9BRAD</name>
<accession>A0A7Z0Q5V3</accession>
<dbReference type="InterPro" id="IPR016032">
    <property type="entry name" value="Sig_transdc_resp-reg_C-effctor"/>
</dbReference>
<protein>
    <submittedName>
        <fullName evidence="4">AAA family ATPase</fullName>
    </submittedName>
</protein>
<dbReference type="PRINTS" id="PR00038">
    <property type="entry name" value="HTHLUXR"/>
</dbReference>
<evidence type="ECO:0000256" key="2">
    <source>
        <dbReference type="ARBA" id="ARBA00022840"/>
    </source>
</evidence>
<gene>
    <name evidence="5" type="ORF">G6321_00016370</name>
    <name evidence="4" type="ORF">G6321_01900</name>
</gene>
<organism evidence="4">
    <name type="scientific">Bradyrhizobium barranii subsp. barranii</name>
    <dbReference type="NCBI Taxonomy" id="2823807"/>
    <lineage>
        <taxon>Bacteria</taxon>
        <taxon>Pseudomonadati</taxon>
        <taxon>Pseudomonadota</taxon>
        <taxon>Alphaproteobacteria</taxon>
        <taxon>Hyphomicrobiales</taxon>
        <taxon>Nitrobacteraceae</taxon>
        <taxon>Bradyrhizobium</taxon>
        <taxon>Bradyrhizobium barranii</taxon>
    </lineage>
</organism>
<feature type="domain" description="HTH luxR-type" evidence="3">
    <location>
        <begin position="876"/>
        <end position="941"/>
    </location>
</feature>
<dbReference type="Pfam" id="PF00196">
    <property type="entry name" value="GerE"/>
    <property type="match status" value="1"/>
</dbReference>
<evidence type="ECO:0000256" key="1">
    <source>
        <dbReference type="ARBA" id="ARBA00022741"/>
    </source>
</evidence>
<dbReference type="CDD" id="cd06170">
    <property type="entry name" value="LuxR_C_like"/>
    <property type="match status" value="1"/>
</dbReference>
<dbReference type="GO" id="GO:0005737">
    <property type="term" value="C:cytoplasm"/>
    <property type="evidence" value="ECO:0007669"/>
    <property type="project" value="TreeGrafter"/>
</dbReference>
<dbReference type="Gene3D" id="1.25.40.10">
    <property type="entry name" value="Tetratricopeptide repeat domain"/>
    <property type="match status" value="1"/>
</dbReference>
<evidence type="ECO:0000313" key="5">
    <source>
        <dbReference type="EMBL" id="UGX96625.1"/>
    </source>
</evidence>
<dbReference type="SMART" id="SM00421">
    <property type="entry name" value="HTH_LUXR"/>
    <property type="match status" value="1"/>
</dbReference>
<dbReference type="RefSeq" id="WP_166342707.1">
    <property type="nucleotide sequence ID" value="NZ_CP088280.1"/>
</dbReference>
<keyword evidence="2" id="KW-0067">ATP-binding</keyword>
<dbReference type="GO" id="GO:0006355">
    <property type="term" value="P:regulation of DNA-templated transcription"/>
    <property type="evidence" value="ECO:0007669"/>
    <property type="project" value="InterPro"/>
</dbReference>
<evidence type="ECO:0000313" key="6">
    <source>
        <dbReference type="Proteomes" id="UP000564836"/>
    </source>
</evidence>
<dbReference type="SUPFAM" id="SSF48452">
    <property type="entry name" value="TPR-like"/>
    <property type="match status" value="1"/>
</dbReference>
<evidence type="ECO:0000313" key="4">
    <source>
        <dbReference type="EMBL" id="NYY87222.1"/>
    </source>
</evidence>
<dbReference type="InterPro" id="IPR011990">
    <property type="entry name" value="TPR-like_helical_dom_sf"/>
</dbReference>
<dbReference type="GO" id="GO:0003677">
    <property type="term" value="F:DNA binding"/>
    <property type="evidence" value="ECO:0007669"/>
    <property type="project" value="InterPro"/>
</dbReference>
<dbReference type="InterPro" id="IPR036388">
    <property type="entry name" value="WH-like_DNA-bd_sf"/>
</dbReference>
<dbReference type="AlphaFoldDB" id="A0A7Z0Q5V3"/>
<dbReference type="InterPro" id="IPR041664">
    <property type="entry name" value="AAA_16"/>
</dbReference>
<dbReference type="EMBL" id="CP088280">
    <property type="protein sequence ID" value="UGX96625.1"/>
    <property type="molecule type" value="Genomic_DNA"/>
</dbReference>
<dbReference type="EMBL" id="JACBFH010000001">
    <property type="protein sequence ID" value="NYY87222.1"/>
    <property type="molecule type" value="Genomic_DNA"/>
</dbReference>
<dbReference type="Gene3D" id="1.10.10.10">
    <property type="entry name" value="Winged helix-like DNA-binding domain superfamily/Winged helix DNA-binding domain"/>
    <property type="match status" value="1"/>
</dbReference>
<keyword evidence="1" id="KW-0547">Nucleotide-binding</keyword>
<dbReference type="Proteomes" id="UP000564836">
    <property type="component" value="Chromosome"/>
</dbReference>
<dbReference type="GO" id="GO:0004016">
    <property type="term" value="F:adenylate cyclase activity"/>
    <property type="evidence" value="ECO:0007669"/>
    <property type="project" value="TreeGrafter"/>
</dbReference>
<evidence type="ECO:0000259" key="3">
    <source>
        <dbReference type="PROSITE" id="PS50043"/>
    </source>
</evidence>
<dbReference type="SUPFAM" id="SSF46894">
    <property type="entry name" value="C-terminal effector domain of the bipartite response regulators"/>
    <property type="match status" value="1"/>
</dbReference>
<dbReference type="Pfam" id="PF13191">
    <property type="entry name" value="AAA_16"/>
    <property type="match status" value="1"/>
</dbReference>
<dbReference type="PANTHER" id="PTHR16305:SF35">
    <property type="entry name" value="TRANSCRIPTIONAL ACTIVATOR DOMAIN"/>
    <property type="match status" value="1"/>
</dbReference>
<dbReference type="InterPro" id="IPR000792">
    <property type="entry name" value="Tscrpt_reg_LuxR_C"/>
</dbReference>